<evidence type="ECO:0000313" key="1">
    <source>
        <dbReference type="EMBL" id="KAB8122204.1"/>
    </source>
</evidence>
<accession>A0ABQ6VQP6</accession>
<dbReference type="EMBL" id="QYAZ01000004">
    <property type="protein sequence ID" value="KAB8122204.1"/>
    <property type="molecule type" value="Genomic_DNA"/>
</dbReference>
<comment type="caution">
    <text evidence="1">The sequence shown here is derived from an EMBL/GenBank/DDBJ whole genome shotgun (WGS) entry which is preliminary data.</text>
</comment>
<name>A0ABQ6VQP6_9PROT</name>
<dbReference type="Proteomes" id="UP000427842">
    <property type="component" value="Unassembled WGS sequence"/>
</dbReference>
<evidence type="ECO:0000313" key="2">
    <source>
        <dbReference type="Proteomes" id="UP000427842"/>
    </source>
</evidence>
<keyword evidence="2" id="KW-1185">Reference proteome</keyword>
<protein>
    <submittedName>
        <fullName evidence="1">Uncharacterized protein</fullName>
    </submittedName>
</protein>
<sequence length="61" mass="6547">MDLAAIAALVETVISDVPTLIQIVEQLITIFKENRAPTASEWASMNALVDKAHANLQNGAQ</sequence>
<proteinExistence type="predicted"/>
<reference evidence="1 2" key="1">
    <citation type="submission" date="2018-09" db="EMBL/GenBank/DDBJ databases">
        <title>Genome sequence and characterization of the bcs clusters for the production of nanocellulose from the low pH resistant strain Komagataeibacter medellinensis ID13488.</title>
        <authorList>
            <person name="Hernandez-Arriaga A.M."/>
            <person name="Del Cerro C."/>
            <person name="Urbina L."/>
            <person name="Eceiza A."/>
            <person name="Retegi A."/>
            <person name="Prieto M.A."/>
        </authorList>
    </citation>
    <scope>NUCLEOTIDE SEQUENCE [LARGE SCALE GENOMIC DNA]</scope>
    <source>
        <strain evidence="1 2">ID13488</strain>
        <plasmid evidence="1">pKM01</plasmid>
    </source>
</reference>
<organism evidence="1 2">
    <name type="scientific">Komagataeibacter medellinensis</name>
    <dbReference type="NCBI Taxonomy" id="1177712"/>
    <lineage>
        <taxon>Bacteria</taxon>
        <taxon>Pseudomonadati</taxon>
        <taxon>Pseudomonadota</taxon>
        <taxon>Alphaproteobacteria</taxon>
        <taxon>Acetobacterales</taxon>
        <taxon>Acetobacteraceae</taxon>
        <taxon>Komagataeibacter</taxon>
    </lineage>
</organism>
<keyword evidence="1" id="KW-0614">Plasmid</keyword>
<geneLocation type="plasmid" evidence="1">
    <name>pKM01</name>
</geneLocation>
<gene>
    <name evidence="1" type="ORF">D3W54_15965</name>
</gene>